<accession>A0A455SYZ5</accession>
<name>A0A455SYZ5_9CHLR</name>
<reference evidence="2" key="1">
    <citation type="submission" date="2018-12" db="EMBL/GenBank/DDBJ databases">
        <title>Novel natural products biosynthetic potential of the class Ktedonobacteria.</title>
        <authorList>
            <person name="Zheng Y."/>
            <person name="Saitou A."/>
            <person name="Wang C.M."/>
            <person name="Toyoda A."/>
            <person name="Minakuchi Y."/>
            <person name="Sekiguchi Y."/>
            <person name="Ueda K."/>
            <person name="Takano H."/>
            <person name="Sakai Y."/>
            <person name="Yokota A."/>
            <person name="Yabe S."/>
        </authorList>
    </citation>
    <scope>NUCLEOTIDE SEQUENCE</scope>
    <source>
        <strain evidence="2">A3-2</strain>
    </source>
</reference>
<organism evidence="2">
    <name type="scientific">Thermogemmatispora argillosa</name>
    <dbReference type="NCBI Taxonomy" id="2045280"/>
    <lineage>
        <taxon>Bacteria</taxon>
        <taxon>Bacillati</taxon>
        <taxon>Chloroflexota</taxon>
        <taxon>Ktedonobacteria</taxon>
        <taxon>Thermogemmatisporales</taxon>
        <taxon>Thermogemmatisporaceae</taxon>
        <taxon>Thermogemmatispora</taxon>
    </lineage>
</organism>
<gene>
    <name evidence="2" type="ORF">KTA_09570</name>
</gene>
<dbReference type="EMBL" id="AP019377">
    <property type="protein sequence ID" value="BBH92758.1"/>
    <property type="molecule type" value="Genomic_DNA"/>
</dbReference>
<protein>
    <recommendedName>
        <fullName evidence="1">YvlB/LiaX N-terminal domain-containing protein</fullName>
    </recommendedName>
</protein>
<dbReference type="AlphaFoldDB" id="A0A455SYZ5"/>
<proteinExistence type="predicted"/>
<feature type="domain" description="YvlB/LiaX N-terminal" evidence="1">
    <location>
        <begin position="6"/>
        <end position="34"/>
    </location>
</feature>
<evidence type="ECO:0000313" key="2">
    <source>
        <dbReference type="EMBL" id="BBH92758.1"/>
    </source>
</evidence>
<dbReference type="Pfam" id="PF22746">
    <property type="entry name" value="SHOCT-like_DUF2089-C"/>
    <property type="match status" value="1"/>
</dbReference>
<dbReference type="InterPro" id="IPR053959">
    <property type="entry name" value="YvlB/LiaX_N"/>
</dbReference>
<sequence length="127" mass="14096">MAVPAEERDRILRLVEAGQVSAAEAARLLDALAPSPAAEPSVRARPRQRLVHIRVTDLLFNRPRTSVTLPVELIEVGLRLATRLAPQISGSALEQLLRAIAQASTGRLLDFQDLEENERVEIFLEER</sequence>
<evidence type="ECO:0000259" key="1">
    <source>
        <dbReference type="Pfam" id="PF22746"/>
    </source>
</evidence>